<reference evidence="1 2" key="1">
    <citation type="submission" date="2016-02" db="EMBL/GenBank/DDBJ databases">
        <title>Comparative genomic and transcriptomic foundation for Pichia pastoris.</title>
        <authorList>
            <person name="Love K.R."/>
            <person name="Shah K.A."/>
            <person name="Whittaker C.A."/>
            <person name="Wu J."/>
            <person name="Bartlett M.C."/>
            <person name="Ma D."/>
            <person name="Leeson R.L."/>
            <person name="Priest M."/>
            <person name="Young S.K."/>
            <person name="Love J.C."/>
        </authorList>
    </citation>
    <scope>NUCLEOTIDE SEQUENCE [LARGE SCALE GENOMIC DNA]</scope>
    <source>
        <strain evidence="1 2">ATCC 28485</strain>
    </source>
</reference>
<keyword evidence="2" id="KW-1185">Reference proteome</keyword>
<dbReference type="AlphaFoldDB" id="A0A1B2JEP7"/>
<dbReference type="EMBL" id="CP014586">
    <property type="protein sequence ID" value="ANZ76520.1"/>
    <property type="molecule type" value="Genomic_DNA"/>
</dbReference>
<accession>A0A1B2JEP7</accession>
<gene>
    <name evidence="1" type="ORF">ATY40_BA7504218</name>
</gene>
<name>A0A1B2JEP7_PICPA</name>
<dbReference type="Proteomes" id="UP000094565">
    <property type="component" value="Chromosome 3"/>
</dbReference>
<organism evidence="1 2">
    <name type="scientific">Komagataella pastoris</name>
    <name type="common">Yeast</name>
    <name type="synonym">Pichia pastoris</name>
    <dbReference type="NCBI Taxonomy" id="4922"/>
    <lineage>
        <taxon>Eukaryota</taxon>
        <taxon>Fungi</taxon>
        <taxon>Dikarya</taxon>
        <taxon>Ascomycota</taxon>
        <taxon>Saccharomycotina</taxon>
        <taxon>Pichiomycetes</taxon>
        <taxon>Pichiales</taxon>
        <taxon>Pichiaceae</taxon>
        <taxon>Komagataella</taxon>
    </lineage>
</organism>
<protein>
    <submittedName>
        <fullName evidence="1">BA75_04218T0</fullName>
    </submittedName>
</protein>
<evidence type="ECO:0000313" key="1">
    <source>
        <dbReference type="EMBL" id="ANZ76520.1"/>
    </source>
</evidence>
<evidence type="ECO:0000313" key="2">
    <source>
        <dbReference type="Proteomes" id="UP000094565"/>
    </source>
</evidence>
<sequence length="319" mass="37433">MLDDIVLPNSSVQAQLEVFWDIVSNECQDGRKYLIWLDSGSSEFFDFHSNDEEQRLDIVIYKEPMMQLFPTLLAIQNQLIGDKWDWKTVSNTDIQQTDKLHKIFLAIVPILFINNESHTLILILESMVDLLGIPNKKVLRLLQCLLTCSRNNINKSSSYWTFLRKLYSTNSFQQSIFIDILIASATIHRKSYYCWNFASFFATIEFARGADLTPIYSQVKQFCTRNLDYGAWKVLCELIIIMVSANMNQYWLKEFERWNDNNNNNKLRTPNNSEQLHQKTMNWAKQELFILSDYIKSSQTESLIPLKIINWVHAELELS</sequence>
<proteinExistence type="predicted"/>
<dbReference type="OrthoDB" id="5358702at2759"/>